<evidence type="ECO:0000256" key="2">
    <source>
        <dbReference type="ARBA" id="ARBA00004496"/>
    </source>
</evidence>
<keyword evidence="3" id="KW-0963">Cytoplasm</keyword>
<keyword evidence="6" id="KW-0732">Signal</keyword>
<proteinExistence type="predicted"/>
<evidence type="ECO:0000313" key="7">
    <source>
        <dbReference type="EMBL" id="KAK7402256.1"/>
    </source>
</evidence>
<name>A0AAN9SR30_PSOTE</name>
<dbReference type="AlphaFoldDB" id="A0AAN9SR30"/>
<dbReference type="PANTHER" id="PTHR31250:SF41">
    <property type="entry name" value="CALMODULIN-BINDING FAMILY PROTEIN"/>
    <property type="match status" value="1"/>
</dbReference>
<sequence length="605" mass="69430">MRQCTLPLAALICKLVSCDINCHLAPMICALRVAHPQPQPECYFWCPLCCHTTSSSSTFLLRMNSLTFSLNLLFMLPHSLGALISPSQAFSSTSSRFRAIKDNVKHGVPAFCLRMRMFMVNKEGEVIVSFKNNINLNDFYKPDQLGKQSTSLKRTDVGNLKLQTIFSFKYIFLENCGFQEEVEDLFNKQNSTVLLQKLERMFSPTHAQLDSAAIMIQKVYKSYKTRRNLADCAIVCEELWWKDSMITAFNKCFISHIDSDKSKRTVPIWAIARTMATKVGKGLSKDDKAQNLALRHWLEAIDPRHRYGHNLHFYYLVWFYSKSYQPFFYWLDVGDGKEVNHEACPRRQLQRQCINYLGPKEREAYEVTVEAGKLVYRQSKDLVHTTNESKWIFVLSTSRILYVGRKKKGQFQHSSFLAGGATIASGRLVAEHGILHAIWPYSGHYRPTEKNFMEFINFLEEHRVDMKNVKKDPIDEDVPPFKPLNEEMQSKYMECNVGASDFVIANNYHKKNMSHIGIIVEASLEDNKPMLSKWTTGVGARICCVREYPIKFQIEALEQLNLSPRNNNEACMDKVPIPSPRPSTKHLSPRLVNMGLPSPMVHAPP</sequence>
<feature type="chain" id="PRO_5042902803" evidence="6">
    <location>
        <begin position="19"/>
        <end position="605"/>
    </location>
</feature>
<keyword evidence="8" id="KW-1185">Reference proteome</keyword>
<dbReference type="CDD" id="cd23767">
    <property type="entry name" value="IQCD"/>
    <property type="match status" value="1"/>
</dbReference>
<accession>A0AAN9SR30</accession>
<evidence type="ECO:0000256" key="4">
    <source>
        <dbReference type="ARBA" id="ARBA00023242"/>
    </source>
</evidence>
<feature type="region of interest" description="Disordered" evidence="5">
    <location>
        <begin position="575"/>
        <end position="605"/>
    </location>
</feature>
<comment type="caution">
    <text evidence="7">The sequence shown here is derived from an EMBL/GenBank/DDBJ whole genome shotgun (WGS) entry which is preliminary data.</text>
</comment>
<feature type="signal peptide" evidence="6">
    <location>
        <begin position="1"/>
        <end position="18"/>
    </location>
</feature>
<reference evidence="7 8" key="1">
    <citation type="submission" date="2024-01" db="EMBL/GenBank/DDBJ databases">
        <title>The genomes of 5 underutilized Papilionoideae crops provide insights into root nodulation and disease resistanc.</title>
        <authorList>
            <person name="Jiang F."/>
        </authorList>
    </citation>
    <scope>NUCLEOTIDE SEQUENCE [LARGE SCALE GENOMIC DNA]</scope>
    <source>
        <strain evidence="7">DUOXIRENSHENG_FW03</strain>
        <tissue evidence="7">Leaves</tissue>
    </source>
</reference>
<dbReference type="GO" id="GO:0005634">
    <property type="term" value="C:nucleus"/>
    <property type="evidence" value="ECO:0007669"/>
    <property type="project" value="UniProtKB-SubCell"/>
</dbReference>
<evidence type="ECO:0000256" key="5">
    <source>
        <dbReference type="SAM" id="MobiDB-lite"/>
    </source>
</evidence>
<dbReference type="GO" id="GO:0005737">
    <property type="term" value="C:cytoplasm"/>
    <property type="evidence" value="ECO:0007669"/>
    <property type="project" value="UniProtKB-SubCell"/>
</dbReference>
<evidence type="ECO:0000256" key="3">
    <source>
        <dbReference type="ARBA" id="ARBA00022490"/>
    </source>
</evidence>
<protein>
    <submittedName>
        <fullName evidence="7">Uncharacterized protein</fullName>
    </submittedName>
</protein>
<dbReference type="EMBL" id="JAYMYS010000003">
    <property type="protein sequence ID" value="KAK7402256.1"/>
    <property type="molecule type" value="Genomic_DNA"/>
</dbReference>
<evidence type="ECO:0000313" key="8">
    <source>
        <dbReference type="Proteomes" id="UP001386955"/>
    </source>
</evidence>
<dbReference type="InterPro" id="IPR044159">
    <property type="entry name" value="IQM"/>
</dbReference>
<organism evidence="7 8">
    <name type="scientific">Psophocarpus tetragonolobus</name>
    <name type="common">Winged bean</name>
    <name type="synonym">Dolichos tetragonolobus</name>
    <dbReference type="NCBI Taxonomy" id="3891"/>
    <lineage>
        <taxon>Eukaryota</taxon>
        <taxon>Viridiplantae</taxon>
        <taxon>Streptophyta</taxon>
        <taxon>Embryophyta</taxon>
        <taxon>Tracheophyta</taxon>
        <taxon>Spermatophyta</taxon>
        <taxon>Magnoliopsida</taxon>
        <taxon>eudicotyledons</taxon>
        <taxon>Gunneridae</taxon>
        <taxon>Pentapetalae</taxon>
        <taxon>rosids</taxon>
        <taxon>fabids</taxon>
        <taxon>Fabales</taxon>
        <taxon>Fabaceae</taxon>
        <taxon>Papilionoideae</taxon>
        <taxon>50 kb inversion clade</taxon>
        <taxon>NPAAA clade</taxon>
        <taxon>indigoferoid/millettioid clade</taxon>
        <taxon>Phaseoleae</taxon>
        <taxon>Psophocarpus</taxon>
    </lineage>
</organism>
<evidence type="ECO:0000256" key="1">
    <source>
        <dbReference type="ARBA" id="ARBA00004123"/>
    </source>
</evidence>
<comment type="subcellular location">
    <subcellularLocation>
        <location evidence="2">Cytoplasm</location>
    </subcellularLocation>
    <subcellularLocation>
        <location evidence="1">Nucleus</location>
    </subcellularLocation>
</comment>
<evidence type="ECO:0000256" key="6">
    <source>
        <dbReference type="SAM" id="SignalP"/>
    </source>
</evidence>
<dbReference type="Proteomes" id="UP001386955">
    <property type="component" value="Unassembled WGS sequence"/>
</dbReference>
<gene>
    <name evidence="7" type="ORF">VNO78_14376</name>
</gene>
<dbReference type="PANTHER" id="PTHR31250">
    <property type="entry name" value="IQ DOMAIN-CONTAINING PROTEIN IQM3"/>
    <property type="match status" value="1"/>
</dbReference>
<keyword evidence="4" id="KW-0539">Nucleus</keyword>